<dbReference type="InterPro" id="IPR056734">
    <property type="entry name" value="NANM"/>
</dbReference>
<comment type="similarity">
    <text evidence="2">Belongs to the glycosyl hydrolase 33 family.</text>
</comment>
<dbReference type="Pfam" id="PF13088">
    <property type="entry name" value="BNR_2"/>
    <property type="match status" value="1"/>
</dbReference>
<dbReference type="SUPFAM" id="SSF117281">
    <property type="entry name" value="Kelch motif"/>
    <property type="match status" value="1"/>
</dbReference>
<keyword evidence="5" id="KW-0326">Glycosidase</keyword>
<evidence type="ECO:0000313" key="6">
    <source>
        <dbReference type="Proteomes" id="UP000886844"/>
    </source>
</evidence>
<dbReference type="InterPro" id="IPR026856">
    <property type="entry name" value="Sialidase_fam"/>
</dbReference>
<dbReference type="Gene3D" id="2.60.40.1290">
    <property type="match status" value="1"/>
</dbReference>
<dbReference type="EC" id="3.2.1.18" evidence="3"/>
<gene>
    <name evidence="5" type="ORF">H9828_08290</name>
</gene>
<evidence type="ECO:0000259" key="4">
    <source>
        <dbReference type="Pfam" id="PF13088"/>
    </source>
</evidence>
<protein>
    <recommendedName>
        <fullName evidence="3">exo-alpha-sialidase</fullName>
        <ecNumber evidence="3">3.2.1.18</ecNumber>
    </recommendedName>
</protein>
<dbReference type="InterPro" id="IPR011040">
    <property type="entry name" value="Sialidase"/>
</dbReference>
<dbReference type="CDD" id="cd15482">
    <property type="entry name" value="Sialidase_non-viral"/>
    <property type="match status" value="1"/>
</dbReference>
<dbReference type="Pfam" id="PF24996">
    <property type="entry name" value="NANM"/>
    <property type="match status" value="2"/>
</dbReference>
<evidence type="ECO:0000313" key="5">
    <source>
        <dbReference type="EMBL" id="HIY69401.1"/>
    </source>
</evidence>
<dbReference type="GO" id="GO:0005737">
    <property type="term" value="C:cytoplasm"/>
    <property type="evidence" value="ECO:0007669"/>
    <property type="project" value="TreeGrafter"/>
</dbReference>
<dbReference type="InterPro" id="IPR015915">
    <property type="entry name" value="Kelch-typ_b-propeller"/>
</dbReference>
<feature type="domain" description="Sialidase" evidence="4">
    <location>
        <begin position="225"/>
        <end position="510"/>
    </location>
</feature>
<proteinExistence type="inferred from homology"/>
<dbReference type="GO" id="GO:0004308">
    <property type="term" value="F:exo-alpha-sialidase activity"/>
    <property type="evidence" value="ECO:0007669"/>
    <property type="project" value="UniProtKB-EC"/>
</dbReference>
<dbReference type="EMBL" id="DXDA01000065">
    <property type="protein sequence ID" value="HIY69401.1"/>
    <property type="molecule type" value="Genomic_DNA"/>
</dbReference>
<evidence type="ECO:0000256" key="1">
    <source>
        <dbReference type="ARBA" id="ARBA00000427"/>
    </source>
</evidence>
<dbReference type="Gene3D" id="2.120.10.80">
    <property type="entry name" value="Kelch-type beta propeller"/>
    <property type="match status" value="2"/>
</dbReference>
<dbReference type="GO" id="GO:0006689">
    <property type="term" value="P:ganglioside catabolic process"/>
    <property type="evidence" value="ECO:0007669"/>
    <property type="project" value="TreeGrafter"/>
</dbReference>
<dbReference type="AlphaFoldDB" id="A0A9D1Z4I3"/>
<dbReference type="InterPro" id="IPR036278">
    <property type="entry name" value="Sialidase_sf"/>
</dbReference>
<evidence type="ECO:0000256" key="3">
    <source>
        <dbReference type="ARBA" id="ARBA00012733"/>
    </source>
</evidence>
<keyword evidence="5" id="KW-0378">Hydrolase</keyword>
<organism evidence="5 6">
    <name type="scientific">Candidatus Alistipes intestinigallinarum</name>
    <dbReference type="NCBI Taxonomy" id="2838440"/>
    <lineage>
        <taxon>Bacteria</taxon>
        <taxon>Pseudomonadati</taxon>
        <taxon>Bacteroidota</taxon>
        <taxon>Bacteroidia</taxon>
        <taxon>Bacteroidales</taxon>
        <taxon>Rikenellaceae</taxon>
        <taxon>Alistipes</taxon>
    </lineage>
</organism>
<comment type="caution">
    <text evidence="5">The sequence shown here is derived from an EMBL/GenBank/DDBJ whole genome shotgun (WGS) entry which is preliminary data.</text>
</comment>
<name>A0A9D1Z4I3_9BACT</name>
<dbReference type="Proteomes" id="UP000886844">
    <property type="component" value="Unassembled WGS sequence"/>
</dbReference>
<dbReference type="GO" id="GO:0016020">
    <property type="term" value="C:membrane"/>
    <property type="evidence" value="ECO:0007669"/>
    <property type="project" value="TreeGrafter"/>
</dbReference>
<evidence type="ECO:0000256" key="2">
    <source>
        <dbReference type="ARBA" id="ARBA00009348"/>
    </source>
</evidence>
<dbReference type="PANTHER" id="PTHR10628:SF30">
    <property type="entry name" value="EXO-ALPHA-SIALIDASE"/>
    <property type="match status" value="1"/>
</dbReference>
<reference evidence="5" key="1">
    <citation type="journal article" date="2021" name="PeerJ">
        <title>Extensive microbial diversity within the chicken gut microbiome revealed by metagenomics and culture.</title>
        <authorList>
            <person name="Gilroy R."/>
            <person name="Ravi A."/>
            <person name="Getino M."/>
            <person name="Pursley I."/>
            <person name="Horton D.L."/>
            <person name="Alikhan N.F."/>
            <person name="Baker D."/>
            <person name="Gharbi K."/>
            <person name="Hall N."/>
            <person name="Watson M."/>
            <person name="Adriaenssens E.M."/>
            <person name="Foster-Nyarko E."/>
            <person name="Jarju S."/>
            <person name="Secka A."/>
            <person name="Antonio M."/>
            <person name="Oren A."/>
            <person name="Chaudhuri R.R."/>
            <person name="La Ragione R."/>
            <person name="Hildebrand F."/>
            <person name="Pallen M.J."/>
        </authorList>
    </citation>
    <scope>NUCLEOTIDE SEQUENCE</scope>
    <source>
        <strain evidence="5">5134</strain>
    </source>
</reference>
<accession>A0A9D1Z4I3</accession>
<sequence>MLSFALLYIGLAVTAGNRVEIFTPGIPVVTGRGYGIVTEICIESDGRADTLERIDLTVADLDPALLRSARLVYTGTLSAIRSRTTSYVLRDQGKRLGGGQTLYADKGFGIVQSILHPTEPVFGFPVGKALVKGRNYFHVSLDITPRTAGELARPFTLEVERVIVNGSERPLNRQGAVNSRLGVSVRQHGDDGVWAYRIPGLVTTNAGTLLGVYDVRHTSSLDLQNDIDVGVSRSTDGGVSWEPMRIALDMGEWGGLPEAQNGVGDPAVLVDTQSGEIFILAVWTHGCGGDRAWTSVGDGLAPEETAQLMLTSSRDDGRSWSAPRNITRQIKRPEWFLTLQGPGRGICMKDGTLVFPIQFIGADRIPCAGIIYSKDHGQTWHFHTPARSNTTESQVAELPDGSLMLNMRDNRKTGRAVSVTRNLGRTWQEHPSSGGLIEPVCMASLLSIPAERNVLGRDLLLFSNPATTKGRHSMTIRVSLDGGYTWLPEHSLLLDAEENWGYSCLTQIDAAHIGILYESSVSQMLFQAIRLTDLVREEPTERIRFAAMPEIPATAKGYADGVSAACCGIANGRLIVAGGANFPGDPLAADAKKHFYNDIWMVNPGAATPVWCHAGTLPDEVAYAASYVCGDRVIVAGGAGPDGCSDRVYALTVKRNRVVVSSLPPLPFPVEQAAAAQLGNRLFLAGGLTPDGANGKLLVCDLDAGAHWQVLAELPERMVQPLAAASHDVLYLWGGFDPVTKRCSEKGYRLDLATGSWHPTAPVPEGATLTGSTLLGADAAGILVSGGVDRKRFETGLAASTAKEQAAYLAMPPTHYAFNNRIRYFRFADETWLELGRSGRCALAGAAAATDRNRGVHYLVGGEIKPRVRSPKIWKIEVYGIPEKTK</sequence>
<comment type="catalytic activity">
    <reaction evidence="1">
        <text>Hydrolysis of alpha-(2-&gt;3)-, alpha-(2-&gt;6)-, alpha-(2-&gt;8)- glycosidic linkages of terminal sialic acid residues in oligosaccharides, glycoproteins, glycolipids, colominic acid and synthetic substrates.</text>
        <dbReference type="EC" id="3.2.1.18"/>
    </reaction>
</comment>
<dbReference type="PANTHER" id="PTHR10628">
    <property type="entry name" value="SIALIDASE"/>
    <property type="match status" value="1"/>
</dbReference>
<dbReference type="SUPFAM" id="SSF50939">
    <property type="entry name" value="Sialidases"/>
    <property type="match status" value="1"/>
</dbReference>
<dbReference type="GO" id="GO:0009313">
    <property type="term" value="P:oligosaccharide catabolic process"/>
    <property type="evidence" value="ECO:0007669"/>
    <property type="project" value="TreeGrafter"/>
</dbReference>
<reference evidence="5" key="2">
    <citation type="submission" date="2021-04" db="EMBL/GenBank/DDBJ databases">
        <authorList>
            <person name="Gilroy R."/>
        </authorList>
    </citation>
    <scope>NUCLEOTIDE SEQUENCE</scope>
    <source>
        <strain evidence="5">5134</strain>
    </source>
</reference>
<dbReference type="Gene3D" id="2.120.10.10">
    <property type="match status" value="1"/>
</dbReference>